<dbReference type="GO" id="GO:0005737">
    <property type="term" value="C:cytoplasm"/>
    <property type="evidence" value="ECO:0007669"/>
    <property type="project" value="UniProtKB-SubCell"/>
</dbReference>
<evidence type="ECO:0000256" key="4">
    <source>
        <dbReference type="ARBA" id="ARBA00062996"/>
    </source>
</evidence>
<comment type="activity regulation">
    <text evidence="5">The formation of the proteasomal ATPase PAN-20S proteasome complex, via the docking of the C-termini of PAN into the intersubunit pockets in the alpha-rings, triggers opening of the gate for substrate entry. Interconversion between the open-gate and close-gate conformations leads to a dynamic regulation of the 20S proteasome proteolysis activity.</text>
</comment>
<dbReference type="PROSITE" id="PS51475">
    <property type="entry name" value="PROTEASOME_ALPHA_2"/>
    <property type="match status" value="1"/>
</dbReference>
<gene>
    <name evidence="5 9" type="primary">psmA</name>
    <name evidence="9" type="ORF">L1994_03620</name>
</gene>
<dbReference type="NCBIfam" id="TIGR03633">
    <property type="entry name" value="arc_protsome_A"/>
    <property type="match status" value="1"/>
</dbReference>
<evidence type="ECO:0000313" key="9">
    <source>
        <dbReference type="EMBL" id="WFN37488.1"/>
    </source>
</evidence>
<keyword evidence="10" id="KW-1185">Reference proteome</keyword>
<dbReference type="InterPro" id="IPR001353">
    <property type="entry name" value="Proteasome_sua/b"/>
</dbReference>
<dbReference type="FunFam" id="3.60.20.10:FF:000004">
    <property type="entry name" value="Proteasome subunit alpha type-4"/>
    <property type="match status" value="1"/>
</dbReference>
<comment type="subunit">
    <text evidence="4">The 20S proteasome core is composed of 14 alpha and 14 beta subunits that assemble into four stacked heptameric rings, resulting in a barrel-shaped structure. The two inner rings, each composed of seven catalytic beta subunits, are sandwiched by two outer rings, each composed of seven alpha subunits. H.volcanii produces at least 2 types of 20S proteasomes: an alpha1-beta proteasome and a proteasome containing all three subunits (alpha1, alpha2, and beta) that appears to be asymmetrical with homo-oligomeric alpha1 and alpha2 rings positioned on separate ends. The catalytic chamber with the active sites is on the inside of the barrel. Has probably a gated structure, the ends of the cylinder being occluded by the N-termini of the alpha-subunits. Is likely capped at one or both ends by the proteasome regulatory ATPase, PAN.</text>
</comment>
<dbReference type="PANTHER" id="PTHR11599">
    <property type="entry name" value="PROTEASOME SUBUNIT ALPHA/BETA"/>
    <property type="match status" value="1"/>
</dbReference>
<reference evidence="9" key="1">
    <citation type="submission" date="2022-01" db="EMBL/GenBank/DDBJ databases">
        <title>Complete genome of Methanomicrobium antiquum DSM 21220.</title>
        <authorList>
            <person name="Chen S.-C."/>
            <person name="You Y.-T."/>
            <person name="Zhou Y.-Z."/>
            <person name="Lai M.-C."/>
        </authorList>
    </citation>
    <scope>NUCLEOTIDE SEQUENCE</scope>
    <source>
        <strain evidence="9">DSM 21220</strain>
    </source>
</reference>
<feature type="domain" description="Proteasome alpha-type subunits" evidence="8">
    <location>
        <begin position="11"/>
        <end position="33"/>
    </location>
</feature>
<dbReference type="GO" id="GO:0004298">
    <property type="term" value="F:threonine-type endopeptidase activity"/>
    <property type="evidence" value="ECO:0007669"/>
    <property type="project" value="InterPro"/>
</dbReference>
<dbReference type="InterPro" id="IPR000426">
    <property type="entry name" value="Proteasome_asu_N"/>
</dbReference>
<dbReference type="SMART" id="SM00948">
    <property type="entry name" value="Proteasome_A_N"/>
    <property type="match status" value="1"/>
</dbReference>
<dbReference type="NCBIfam" id="NF003075">
    <property type="entry name" value="PRK03996.1"/>
    <property type="match status" value="1"/>
</dbReference>
<evidence type="ECO:0000313" key="10">
    <source>
        <dbReference type="Proteomes" id="UP001218895"/>
    </source>
</evidence>
<evidence type="ECO:0000256" key="6">
    <source>
        <dbReference type="PROSITE-ProRule" id="PRU00808"/>
    </source>
</evidence>
<accession>A0AAF0FND4</accession>
<evidence type="ECO:0000256" key="7">
    <source>
        <dbReference type="RuleBase" id="RU000552"/>
    </source>
</evidence>
<proteinExistence type="inferred from homology"/>
<dbReference type="PROSITE" id="PS00388">
    <property type="entry name" value="PROTEASOME_ALPHA_1"/>
    <property type="match status" value="1"/>
</dbReference>
<comment type="similarity">
    <text evidence="5 6 7">Belongs to the peptidase T1A family.</text>
</comment>
<name>A0AAF0FND4_9EURY</name>
<evidence type="ECO:0000256" key="5">
    <source>
        <dbReference type="HAMAP-Rule" id="MF_00289"/>
    </source>
</evidence>
<evidence type="ECO:0000256" key="3">
    <source>
        <dbReference type="ARBA" id="ARBA00022942"/>
    </source>
</evidence>
<comment type="function">
    <text evidence="5 7">Component of the proteasome core, a large protease complex with broad specificity involved in protein degradation.</text>
</comment>
<dbReference type="InterPro" id="IPR050115">
    <property type="entry name" value="Proteasome_alpha"/>
</dbReference>
<dbReference type="CDD" id="cd03756">
    <property type="entry name" value="proteasome_alpha_archeal"/>
    <property type="match status" value="1"/>
</dbReference>
<keyword evidence="3 5" id="KW-0647">Proteasome</keyword>
<dbReference type="InterPro" id="IPR023332">
    <property type="entry name" value="Proteasome_alpha-type"/>
</dbReference>
<organism evidence="9 10">
    <name type="scientific">Methanomicrobium antiquum</name>
    <dbReference type="NCBI Taxonomy" id="487686"/>
    <lineage>
        <taxon>Archaea</taxon>
        <taxon>Methanobacteriati</taxon>
        <taxon>Methanobacteriota</taxon>
        <taxon>Stenosarchaea group</taxon>
        <taxon>Methanomicrobia</taxon>
        <taxon>Methanomicrobiales</taxon>
        <taxon>Methanomicrobiaceae</taxon>
        <taxon>Methanomicrobium</taxon>
    </lineage>
</organism>
<comment type="subcellular location">
    <subcellularLocation>
        <location evidence="1 5 7">Cytoplasm</location>
    </subcellularLocation>
</comment>
<keyword evidence="2 5" id="KW-0963">Cytoplasm</keyword>
<comment type="subunit">
    <text evidence="5 7">The 20S proteasome core is composed of 14 alpha and 14 beta subunits that assemble into four stacked heptameric rings, resulting in a barrel-shaped structure. The two inner rings, each composed of seven catalytic beta subunits, are sandwiched by two outer rings, each composed of seven alpha subunits. The catalytic chamber with the active sites is on the inside of the barrel. Has a gated structure, the ends of the cylinder being occluded by the N-termini of the alpha-subunits. Is capped at one or both ends by the proteasome regulatory ATPase, PAN.</text>
</comment>
<dbReference type="InterPro" id="IPR019982">
    <property type="entry name" value="Proteasome_asu_arc"/>
</dbReference>
<dbReference type="SUPFAM" id="SSF56235">
    <property type="entry name" value="N-terminal nucleophile aminohydrolases (Ntn hydrolases)"/>
    <property type="match status" value="1"/>
</dbReference>
<dbReference type="Pfam" id="PF10584">
    <property type="entry name" value="Proteasome_A_N"/>
    <property type="match status" value="1"/>
</dbReference>
<dbReference type="RefSeq" id="WP_278100330.1">
    <property type="nucleotide sequence ID" value="NZ_CP091092.1"/>
</dbReference>
<evidence type="ECO:0000256" key="2">
    <source>
        <dbReference type="ARBA" id="ARBA00022490"/>
    </source>
</evidence>
<keyword evidence="9" id="KW-0378">Hydrolase</keyword>
<dbReference type="GeneID" id="79949456"/>
<sequence>MQPMNAQMGGYDRAITVFSPDGRLYQVEYAREAVKRGTTAVGIKCLDGVVLIVDKRVSSRLLEQSSIEKIFKIDDHIGVASSGLVGDARALVDRARVESQINRVSYNEAIEIETLSKKLCDHMQTLTQYGGARPYGTALLIAGVSEEQTRLFETDPSGTLLEYKATAIGTGRPAVMKVFEEDYKDDMKISEAIPMGLKALHAATEGKFDVNTVEIGVVVLENSLFKKMSRDEIKEYVDRFEEDYSSENKEKSSEE</sequence>
<evidence type="ECO:0000256" key="1">
    <source>
        <dbReference type="ARBA" id="ARBA00004496"/>
    </source>
</evidence>
<dbReference type="KEGG" id="manq:L1994_03620"/>
<dbReference type="Pfam" id="PF00227">
    <property type="entry name" value="Proteasome"/>
    <property type="match status" value="1"/>
</dbReference>
<dbReference type="EMBL" id="CP091092">
    <property type="protein sequence ID" value="WFN37488.1"/>
    <property type="molecule type" value="Genomic_DNA"/>
</dbReference>
<evidence type="ECO:0000259" key="8">
    <source>
        <dbReference type="PROSITE" id="PS00388"/>
    </source>
</evidence>
<dbReference type="Proteomes" id="UP001218895">
    <property type="component" value="Chromosome"/>
</dbReference>
<dbReference type="GO" id="GO:0010498">
    <property type="term" value="P:proteasomal protein catabolic process"/>
    <property type="evidence" value="ECO:0007669"/>
    <property type="project" value="UniProtKB-UniRule"/>
</dbReference>
<dbReference type="InterPro" id="IPR029055">
    <property type="entry name" value="Ntn_hydrolases_N"/>
</dbReference>
<dbReference type="GO" id="GO:0006511">
    <property type="term" value="P:ubiquitin-dependent protein catabolic process"/>
    <property type="evidence" value="ECO:0007669"/>
    <property type="project" value="InterPro"/>
</dbReference>
<dbReference type="AlphaFoldDB" id="A0AAF0FND4"/>
<dbReference type="GO" id="GO:0019773">
    <property type="term" value="C:proteasome core complex, alpha-subunit complex"/>
    <property type="evidence" value="ECO:0007669"/>
    <property type="project" value="UniProtKB-UniRule"/>
</dbReference>
<dbReference type="Gene3D" id="3.60.20.10">
    <property type="entry name" value="Glutamine Phosphoribosylpyrophosphate, subunit 1, domain 1"/>
    <property type="match status" value="1"/>
</dbReference>
<dbReference type="HAMAP" id="MF_00289_A">
    <property type="entry name" value="Proteasome_A_A"/>
    <property type="match status" value="1"/>
</dbReference>
<protein>
    <recommendedName>
        <fullName evidence="5 7">Proteasome subunit alpha</fullName>
    </recommendedName>
    <alternativeName>
        <fullName evidence="5">20S proteasome alpha subunit</fullName>
    </alternativeName>
    <alternativeName>
        <fullName evidence="5">Proteasome core protein PsmA</fullName>
    </alternativeName>
</protein>